<name>A0A9X2MHM0_9FIRM</name>
<dbReference type="Pfam" id="PF03413">
    <property type="entry name" value="PepSY"/>
    <property type="match status" value="2"/>
</dbReference>
<dbReference type="Proteomes" id="UP001142078">
    <property type="component" value="Unassembled WGS sequence"/>
</dbReference>
<feature type="domain" description="PepSY" evidence="1">
    <location>
        <begin position="93"/>
        <end position="156"/>
    </location>
</feature>
<dbReference type="InterPro" id="IPR025711">
    <property type="entry name" value="PepSY"/>
</dbReference>
<organism evidence="2 3">
    <name type="scientific">Anaerosalibacter massiliensis</name>
    <dbReference type="NCBI Taxonomy" id="1347392"/>
    <lineage>
        <taxon>Bacteria</taxon>
        <taxon>Bacillati</taxon>
        <taxon>Bacillota</taxon>
        <taxon>Tissierellia</taxon>
        <taxon>Tissierellales</taxon>
        <taxon>Sporanaerobacteraceae</taxon>
        <taxon>Anaerosalibacter</taxon>
    </lineage>
</organism>
<sequence length="156" mass="18048">MDDNIVDENNNQDNKTIGLEEAKDIALKEVNNRNGVIVDYELEGTWNNYTHHDFEIQLDNEKREVKVDAKTGDVVETESKQNNHKIADYDKYIGFDKARDIAIDNMKDKNDVITELDLENHNKENKGAYYKVEIHTENGEYDIKIDAESGKVISRE</sequence>
<evidence type="ECO:0000313" key="3">
    <source>
        <dbReference type="Proteomes" id="UP001142078"/>
    </source>
</evidence>
<comment type="caution">
    <text evidence="2">The sequence shown here is derived from an EMBL/GenBank/DDBJ whole genome shotgun (WGS) entry which is preliminary data.</text>
</comment>
<dbReference type="AlphaFoldDB" id="A0A9X2MHM0"/>
<evidence type="ECO:0000259" key="1">
    <source>
        <dbReference type="Pfam" id="PF03413"/>
    </source>
</evidence>
<accession>A0A9X2MHM0</accession>
<dbReference type="RefSeq" id="WP_042682749.1">
    <property type="nucleotide sequence ID" value="NZ_CABKTM010000049.1"/>
</dbReference>
<reference evidence="2" key="1">
    <citation type="submission" date="2022-07" db="EMBL/GenBank/DDBJ databases">
        <title>Enhanced cultured diversity of the mouse gut microbiota enables custom-made synthetic communities.</title>
        <authorList>
            <person name="Afrizal A."/>
        </authorList>
    </citation>
    <scope>NUCLEOTIDE SEQUENCE</scope>
    <source>
        <strain evidence="2">DSM 29482</strain>
    </source>
</reference>
<feature type="domain" description="PepSY" evidence="1">
    <location>
        <begin position="17"/>
        <end position="78"/>
    </location>
</feature>
<evidence type="ECO:0000313" key="2">
    <source>
        <dbReference type="EMBL" id="MCR2044193.1"/>
    </source>
</evidence>
<gene>
    <name evidence="2" type="ORF">NSA23_08685</name>
</gene>
<dbReference type="OrthoDB" id="2236551at2"/>
<proteinExistence type="predicted"/>
<dbReference type="EMBL" id="JANJZL010000004">
    <property type="protein sequence ID" value="MCR2044193.1"/>
    <property type="molecule type" value="Genomic_DNA"/>
</dbReference>
<keyword evidence="3" id="KW-1185">Reference proteome</keyword>
<dbReference type="Gene3D" id="3.10.450.40">
    <property type="match status" value="2"/>
</dbReference>
<protein>
    <submittedName>
        <fullName evidence="2">PepSY domain-containing protein</fullName>
    </submittedName>
</protein>